<keyword evidence="6 7" id="KW-0472">Membrane</keyword>
<evidence type="ECO:0000256" key="6">
    <source>
        <dbReference type="ARBA" id="ARBA00023136"/>
    </source>
</evidence>
<accession>A0A0S6WC71</accession>
<feature type="transmembrane region" description="Helical" evidence="7">
    <location>
        <begin position="147"/>
        <end position="166"/>
    </location>
</feature>
<dbReference type="HOGENOM" id="CLU_036879_0_0_0"/>
<dbReference type="GO" id="GO:0055085">
    <property type="term" value="P:transmembrane transport"/>
    <property type="evidence" value="ECO:0007669"/>
    <property type="project" value="InterPro"/>
</dbReference>
<evidence type="ECO:0000313" key="9">
    <source>
        <dbReference type="EMBL" id="GAK55358.1"/>
    </source>
</evidence>
<sequence length="285" mass="31796">MRFAPGDPVANMLGETYFDQEIYEQRRHELGLDQPVLLQYVHWLSRVVRGELGRSLIRKRPVLDLIIERLPQTLMLAGLAMVFALSVAIPVGIVTAVYHSTWIDNLGGVLALLGLSMPAFWRGLILMLIFSWYLRIFPSGGSISEKGAIAIILPSLSLGIYLAAIVMRMTRSSLLDVLRQEYIMTARAKGLAEVKVLYKHALKNAMIPVVTVVGLQMGYLIGTGAILTETVFSWPGLGRLIVQAINERDIPLIQGAILFVAVIFVLIHLLVDLLYVYLDPRIEYK</sequence>
<dbReference type="Pfam" id="PF19300">
    <property type="entry name" value="BPD_transp_1_N"/>
    <property type="match status" value="1"/>
</dbReference>
<feature type="transmembrane region" description="Helical" evidence="7">
    <location>
        <begin position="205"/>
        <end position="227"/>
    </location>
</feature>
<dbReference type="InterPro" id="IPR045621">
    <property type="entry name" value="BPD_transp_1_N"/>
</dbReference>
<organism evidence="9">
    <name type="scientific">Vecturithrix granuli</name>
    <dbReference type="NCBI Taxonomy" id="1499967"/>
    <lineage>
        <taxon>Bacteria</taxon>
        <taxon>Candidatus Moduliflexota</taxon>
        <taxon>Candidatus Vecturitrichia</taxon>
        <taxon>Candidatus Vecturitrichales</taxon>
        <taxon>Candidatus Vecturitrichaceae</taxon>
        <taxon>Candidatus Vecturithrix</taxon>
    </lineage>
</organism>
<name>A0A0S6WC71_VECG1</name>
<comment type="similarity">
    <text evidence="7">Belongs to the binding-protein-dependent transport system permease family.</text>
</comment>
<dbReference type="GO" id="GO:0005886">
    <property type="term" value="C:plasma membrane"/>
    <property type="evidence" value="ECO:0007669"/>
    <property type="project" value="UniProtKB-SubCell"/>
</dbReference>
<dbReference type="AlphaFoldDB" id="A0A0S6WC71"/>
<evidence type="ECO:0000259" key="8">
    <source>
        <dbReference type="PROSITE" id="PS50928"/>
    </source>
</evidence>
<dbReference type="SUPFAM" id="SSF161098">
    <property type="entry name" value="MetI-like"/>
    <property type="match status" value="1"/>
</dbReference>
<dbReference type="Proteomes" id="UP000030661">
    <property type="component" value="Unassembled WGS sequence"/>
</dbReference>
<keyword evidence="3" id="KW-1003">Cell membrane</keyword>
<evidence type="ECO:0000256" key="5">
    <source>
        <dbReference type="ARBA" id="ARBA00022989"/>
    </source>
</evidence>
<dbReference type="CDD" id="cd06261">
    <property type="entry name" value="TM_PBP2"/>
    <property type="match status" value="1"/>
</dbReference>
<dbReference type="eggNOG" id="COG0601">
    <property type="taxonomic scope" value="Bacteria"/>
</dbReference>
<dbReference type="PANTHER" id="PTHR43163">
    <property type="entry name" value="DIPEPTIDE TRANSPORT SYSTEM PERMEASE PROTEIN DPPB-RELATED"/>
    <property type="match status" value="1"/>
</dbReference>
<dbReference type="InterPro" id="IPR000515">
    <property type="entry name" value="MetI-like"/>
</dbReference>
<evidence type="ECO:0000256" key="7">
    <source>
        <dbReference type="RuleBase" id="RU363032"/>
    </source>
</evidence>
<keyword evidence="5 7" id="KW-1133">Transmembrane helix</keyword>
<dbReference type="STRING" id="1499967.U27_02190"/>
<reference evidence="9" key="1">
    <citation type="journal article" date="2015" name="PeerJ">
        <title>First genomic representation of candidate bacterial phylum KSB3 points to enhanced environmental sensing as a trigger of wastewater bulking.</title>
        <authorList>
            <person name="Sekiguchi Y."/>
            <person name="Ohashi A."/>
            <person name="Parks D.H."/>
            <person name="Yamauchi T."/>
            <person name="Tyson G.W."/>
            <person name="Hugenholtz P."/>
        </authorList>
    </citation>
    <scope>NUCLEOTIDE SEQUENCE [LARGE SCALE GENOMIC DNA]</scope>
</reference>
<evidence type="ECO:0000256" key="4">
    <source>
        <dbReference type="ARBA" id="ARBA00022692"/>
    </source>
</evidence>
<evidence type="ECO:0000313" key="10">
    <source>
        <dbReference type="Proteomes" id="UP000030661"/>
    </source>
</evidence>
<gene>
    <name evidence="9" type="ORF">U27_02190</name>
</gene>
<dbReference type="Pfam" id="PF00528">
    <property type="entry name" value="BPD_transp_1"/>
    <property type="match status" value="1"/>
</dbReference>
<dbReference type="Gene3D" id="1.10.3720.10">
    <property type="entry name" value="MetI-like"/>
    <property type="match status" value="1"/>
</dbReference>
<feature type="transmembrane region" description="Helical" evidence="7">
    <location>
        <begin position="74"/>
        <end position="98"/>
    </location>
</feature>
<keyword evidence="10" id="KW-1185">Reference proteome</keyword>
<comment type="subcellular location">
    <subcellularLocation>
        <location evidence="1 7">Cell membrane</location>
        <topology evidence="1 7">Multi-pass membrane protein</topology>
    </subcellularLocation>
</comment>
<dbReference type="PROSITE" id="PS50928">
    <property type="entry name" value="ABC_TM1"/>
    <property type="match status" value="1"/>
</dbReference>
<feature type="transmembrane region" description="Helical" evidence="7">
    <location>
        <begin position="256"/>
        <end position="278"/>
    </location>
</feature>
<dbReference type="EMBL" id="DF820463">
    <property type="protein sequence ID" value="GAK55358.1"/>
    <property type="molecule type" value="Genomic_DNA"/>
</dbReference>
<proteinExistence type="inferred from homology"/>
<evidence type="ECO:0000256" key="3">
    <source>
        <dbReference type="ARBA" id="ARBA00022475"/>
    </source>
</evidence>
<protein>
    <recommendedName>
        <fullName evidence="8">ABC transmembrane type-1 domain-containing protein</fullName>
    </recommendedName>
</protein>
<keyword evidence="4 7" id="KW-0812">Transmembrane</keyword>
<dbReference type="InterPro" id="IPR035906">
    <property type="entry name" value="MetI-like_sf"/>
</dbReference>
<keyword evidence="2 7" id="KW-0813">Transport</keyword>
<feature type="domain" description="ABC transmembrane type-1" evidence="8">
    <location>
        <begin position="70"/>
        <end position="275"/>
    </location>
</feature>
<dbReference type="PANTHER" id="PTHR43163:SF6">
    <property type="entry name" value="DIPEPTIDE TRANSPORT SYSTEM PERMEASE PROTEIN DPPB-RELATED"/>
    <property type="match status" value="1"/>
</dbReference>
<feature type="transmembrane region" description="Helical" evidence="7">
    <location>
        <begin position="110"/>
        <end position="135"/>
    </location>
</feature>
<evidence type="ECO:0000256" key="2">
    <source>
        <dbReference type="ARBA" id="ARBA00022448"/>
    </source>
</evidence>
<evidence type="ECO:0000256" key="1">
    <source>
        <dbReference type="ARBA" id="ARBA00004651"/>
    </source>
</evidence>